<gene>
    <name evidence="1" type="ORF">EJ08DRAFT_50491</name>
</gene>
<dbReference type="Proteomes" id="UP000800235">
    <property type="component" value="Unassembled WGS sequence"/>
</dbReference>
<evidence type="ECO:0000313" key="2">
    <source>
        <dbReference type="Proteomes" id="UP000800235"/>
    </source>
</evidence>
<evidence type="ECO:0000313" key="1">
    <source>
        <dbReference type="EMBL" id="KAF2418729.1"/>
    </source>
</evidence>
<dbReference type="OrthoDB" id="10254945at2759"/>
<sequence length="584" mass="66024">MQRRAKTAKAKAVFMRKSHQKPDSLNLAAIKHEEHTAPSIPKPLEKLLRRPLHTNQTSQAIKIRRKKCHSKHKLISLLGKRIAASNSWGGVNIHPIAVLAWLAAEEPFNSEFLLKNAAIFVEGEFPEETDPIVAAQIDGIIQRFNNAAISNAPDSQENPLIERDIPKDFSMLMTPMRAAGLEDHDALMEDCDNKANAMDIPVQAEIVKRKPKKHGFDPVQVLKKHAITFQSAEASRISTLTNAIHPIFREENFHGCPPHIYEVLKPGLQLATLLITHKATSPFWHTALYGIRESTLLPNVCRLRKDVPFTVEVANRYNSRLNKLVDSLHFHFSLWPTAKDQGNYLYGSMHPIKDYALGWLPKLGEPCRYSRICLHTDFYTTAKRLSLLRNPDPAMVMRFNLFFAVNLSHEFAHFLEMSSHKFSLVDTVMDFNAGDTAAKCSKEPFFNDQAFNEIGAAFETKIFGGRVHPISCRIDCAYGLTTFDEPDLLNPLHVRTYYTIPMDFVSRVQQMSTWDENGDGGGEFLKIKRNGAKAVSVPYFDMTVWEDGDEGVVVIDKGDVVPARGVEESILFRREMGRIVRIKT</sequence>
<organism evidence="1 2">
    <name type="scientific">Tothia fuscella</name>
    <dbReference type="NCBI Taxonomy" id="1048955"/>
    <lineage>
        <taxon>Eukaryota</taxon>
        <taxon>Fungi</taxon>
        <taxon>Dikarya</taxon>
        <taxon>Ascomycota</taxon>
        <taxon>Pezizomycotina</taxon>
        <taxon>Dothideomycetes</taxon>
        <taxon>Pleosporomycetidae</taxon>
        <taxon>Venturiales</taxon>
        <taxon>Cylindrosympodiaceae</taxon>
        <taxon>Tothia</taxon>
    </lineage>
</organism>
<name>A0A9P4NFK1_9PEZI</name>
<dbReference type="EMBL" id="MU007125">
    <property type="protein sequence ID" value="KAF2418729.1"/>
    <property type="molecule type" value="Genomic_DNA"/>
</dbReference>
<keyword evidence="2" id="KW-1185">Reference proteome</keyword>
<protein>
    <submittedName>
        <fullName evidence="1">Uncharacterized protein</fullName>
    </submittedName>
</protein>
<proteinExistence type="predicted"/>
<accession>A0A9P4NFK1</accession>
<dbReference type="AlphaFoldDB" id="A0A9P4NFK1"/>
<reference evidence="1" key="1">
    <citation type="journal article" date="2020" name="Stud. Mycol.">
        <title>101 Dothideomycetes genomes: a test case for predicting lifestyles and emergence of pathogens.</title>
        <authorList>
            <person name="Haridas S."/>
            <person name="Albert R."/>
            <person name="Binder M."/>
            <person name="Bloem J."/>
            <person name="Labutti K."/>
            <person name="Salamov A."/>
            <person name="Andreopoulos B."/>
            <person name="Baker S."/>
            <person name="Barry K."/>
            <person name="Bills G."/>
            <person name="Bluhm B."/>
            <person name="Cannon C."/>
            <person name="Castanera R."/>
            <person name="Culley D."/>
            <person name="Daum C."/>
            <person name="Ezra D."/>
            <person name="Gonzalez J."/>
            <person name="Henrissat B."/>
            <person name="Kuo A."/>
            <person name="Liang C."/>
            <person name="Lipzen A."/>
            <person name="Lutzoni F."/>
            <person name="Magnuson J."/>
            <person name="Mondo S."/>
            <person name="Nolan M."/>
            <person name="Ohm R."/>
            <person name="Pangilinan J."/>
            <person name="Park H.-J."/>
            <person name="Ramirez L."/>
            <person name="Alfaro M."/>
            <person name="Sun H."/>
            <person name="Tritt A."/>
            <person name="Yoshinaga Y."/>
            <person name="Zwiers L.-H."/>
            <person name="Turgeon B."/>
            <person name="Goodwin S."/>
            <person name="Spatafora J."/>
            <person name="Crous P."/>
            <person name="Grigoriev I."/>
        </authorList>
    </citation>
    <scope>NUCLEOTIDE SEQUENCE</scope>
    <source>
        <strain evidence="1">CBS 130266</strain>
    </source>
</reference>
<comment type="caution">
    <text evidence="1">The sequence shown here is derived from an EMBL/GenBank/DDBJ whole genome shotgun (WGS) entry which is preliminary data.</text>
</comment>